<dbReference type="Pfam" id="PF01979">
    <property type="entry name" value="Amidohydro_1"/>
    <property type="match status" value="1"/>
</dbReference>
<accession>A0AAE4ZD45</accession>
<gene>
    <name evidence="2" type="ORF">GWO12_16315</name>
</gene>
<comment type="caution">
    <text evidence="2">The sequence shown here is derived from an EMBL/GenBank/DDBJ whole genome shotgun (WGS) entry which is preliminary data.</text>
</comment>
<feature type="domain" description="Amidohydrolase-related" evidence="1">
    <location>
        <begin position="13"/>
        <end position="105"/>
    </location>
</feature>
<dbReference type="InterPro" id="IPR051781">
    <property type="entry name" value="Metallo-dep_Hydrolase"/>
</dbReference>
<dbReference type="InterPro" id="IPR032466">
    <property type="entry name" value="Metal_Hydrolase"/>
</dbReference>
<dbReference type="EMBL" id="JAACAK010000137">
    <property type="protein sequence ID" value="NIR76646.1"/>
    <property type="molecule type" value="Genomic_DNA"/>
</dbReference>
<dbReference type="Proteomes" id="UP000702544">
    <property type="component" value="Unassembled WGS sequence"/>
</dbReference>
<evidence type="ECO:0000313" key="2">
    <source>
        <dbReference type="EMBL" id="NIR76646.1"/>
    </source>
</evidence>
<dbReference type="Gene3D" id="3.20.20.140">
    <property type="entry name" value="Metal-dependent hydrolases"/>
    <property type="match status" value="1"/>
</dbReference>
<organism evidence="2 3">
    <name type="scientific">Candidatus Kutchimonas denitrificans</name>
    <dbReference type="NCBI Taxonomy" id="3056748"/>
    <lineage>
        <taxon>Bacteria</taxon>
        <taxon>Pseudomonadati</taxon>
        <taxon>Gemmatimonadota</taxon>
        <taxon>Gemmatimonadia</taxon>
        <taxon>Candidatus Palauibacterales</taxon>
        <taxon>Candidatus Palauibacteraceae</taxon>
        <taxon>Candidatus Kutchimonas</taxon>
    </lineage>
</organism>
<dbReference type="Gene3D" id="2.30.40.10">
    <property type="entry name" value="Urease, subunit C, domain 1"/>
    <property type="match status" value="1"/>
</dbReference>
<dbReference type="InterPro" id="IPR006680">
    <property type="entry name" value="Amidohydro-rel"/>
</dbReference>
<dbReference type="PANTHER" id="PTHR43135:SF3">
    <property type="entry name" value="ALPHA-D-RIBOSE 1-METHYLPHOSPHONATE 5-TRIPHOSPHATE DIPHOSPHATASE"/>
    <property type="match status" value="1"/>
</dbReference>
<evidence type="ECO:0000259" key="1">
    <source>
        <dbReference type="Pfam" id="PF01979"/>
    </source>
</evidence>
<dbReference type="GO" id="GO:0016810">
    <property type="term" value="F:hydrolase activity, acting on carbon-nitrogen (but not peptide) bonds"/>
    <property type="evidence" value="ECO:0007669"/>
    <property type="project" value="InterPro"/>
</dbReference>
<protein>
    <submittedName>
        <fullName evidence="2">Amidohydrolase family protein</fullName>
    </submittedName>
</protein>
<dbReference type="PANTHER" id="PTHR43135">
    <property type="entry name" value="ALPHA-D-RIBOSE 1-METHYLPHOSPHONATE 5-TRIPHOSPHATE DIPHOSPHATASE"/>
    <property type="match status" value="1"/>
</dbReference>
<dbReference type="AlphaFoldDB" id="A0AAE4ZD45"/>
<name>A0AAE4ZD45_9BACT</name>
<evidence type="ECO:0000313" key="3">
    <source>
        <dbReference type="Proteomes" id="UP000702544"/>
    </source>
</evidence>
<proteinExistence type="predicted"/>
<sequence>MRTSAWPRPRSPEAGVIVLAGTDVSNAGTAHGLSTHRELELLVRAGLTPTEALAAATSRPADQFGLDDRGRIAPGLRADLMLVRGDPTIDILATRDIVAVIRGGTRVDRQALAAEIASSQE</sequence>
<dbReference type="InterPro" id="IPR011059">
    <property type="entry name" value="Metal-dep_hydrolase_composite"/>
</dbReference>
<reference evidence="2 3" key="1">
    <citation type="submission" date="2020-01" db="EMBL/GenBank/DDBJ databases">
        <title>Genomes assembled from Gulf of Kutch pelagic sediment metagenomes.</title>
        <authorList>
            <person name="Chandrashekar M."/>
            <person name="Mahajan M.S."/>
            <person name="Dave K.J."/>
            <person name="Vatsa P."/>
            <person name="Nathani N.M."/>
        </authorList>
    </citation>
    <scope>NUCLEOTIDE SEQUENCE [LARGE SCALE GENOMIC DNA]</scope>
    <source>
        <strain evidence="2">KS3-K002</strain>
    </source>
</reference>
<dbReference type="SUPFAM" id="SSF51556">
    <property type="entry name" value="Metallo-dependent hydrolases"/>
    <property type="match status" value="1"/>
</dbReference>